<keyword evidence="1" id="KW-0732">Signal</keyword>
<accession>A0ABP8F619</accession>
<proteinExistence type="predicted"/>
<name>A0ABP8F619_9BACT</name>
<dbReference type="Proteomes" id="UP001501844">
    <property type="component" value="Unassembled WGS sequence"/>
</dbReference>
<reference evidence="3" key="1">
    <citation type="journal article" date="2019" name="Int. J. Syst. Evol. Microbiol.">
        <title>The Global Catalogue of Microorganisms (GCM) 10K type strain sequencing project: providing services to taxonomists for standard genome sequencing and annotation.</title>
        <authorList>
            <consortium name="The Broad Institute Genomics Platform"/>
            <consortium name="The Broad Institute Genome Sequencing Center for Infectious Disease"/>
            <person name="Wu L."/>
            <person name="Ma J."/>
        </authorList>
    </citation>
    <scope>NUCLEOTIDE SEQUENCE [LARGE SCALE GENOMIC DNA]</scope>
    <source>
        <strain evidence="3">JCM 17917</strain>
    </source>
</reference>
<comment type="caution">
    <text evidence="2">The sequence shown here is derived from an EMBL/GenBank/DDBJ whole genome shotgun (WGS) entry which is preliminary data.</text>
</comment>
<evidence type="ECO:0008006" key="4">
    <source>
        <dbReference type="Google" id="ProtNLM"/>
    </source>
</evidence>
<keyword evidence="3" id="KW-1185">Reference proteome</keyword>
<dbReference type="RefSeq" id="WP_345161452.1">
    <property type="nucleotide sequence ID" value="NZ_BAABGX010000001.1"/>
</dbReference>
<gene>
    <name evidence="2" type="ORF">GCM10023183_02130</name>
</gene>
<protein>
    <recommendedName>
        <fullName evidence="4">Lipoprotein</fullName>
    </recommendedName>
</protein>
<organism evidence="2 3">
    <name type="scientific">Nibribacter koreensis</name>
    <dbReference type="NCBI Taxonomy" id="1084519"/>
    <lineage>
        <taxon>Bacteria</taxon>
        <taxon>Pseudomonadati</taxon>
        <taxon>Bacteroidota</taxon>
        <taxon>Cytophagia</taxon>
        <taxon>Cytophagales</taxon>
        <taxon>Hymenobacteraceae</taxon>
        <taxon>Nibribacter</taxon>
    </lineage>
</organism>
<evidence type="ECO:0000313" key="3">
    <source>
        <dbReference type="Proteomes" id="UP001501844"/>
    </source>
</evidence>
<feature type="chain" id="PRO_5046218689" description="Lipoprotein" evidence="1">
    <location>
        <begin position="22"/>
        <end position="118"/>
    </location>
</feature>
<dbReference type="EMBL" id="BAABGX010000001">
    <property type="protein sequence ID" value="GAA4295884.1"/>
    <property type="molecule type" value="Genomic_DNA"/>
</dbReference>
<evidence type="ECO:0000256" key="1">
    <source>
        <dbReference type="SAM" id="SignalP"/>
    </source>
</evidence>
<dbReference type="PROSITE" id="PS51257">
    <property type="entry name" value="PROKAR_LIPOPROTEIN"/>
    <property type="match status" value="1"/>
</dbReference>
<feature type="signal peptide" evidence="1">
    <location>
        <begin position="1"/>
        <end position="21"/>
    </location>
</feature>
<sequence length="118" mass="12555">MKSFKTLITILAAGISLATLSACDKCEGENPSARIINRGTKEASVQIKTSNGNTENLNNVAAGTTSAARQYAAGTVTFTITVDKAEVVKTVQMDECHEYDIIIAPDNTVTTDSRDLND</sequence>
<evidence type="ECO:0000313" key="2">
    <source>
        <dbReference type="EMBL" id="GAA4295884.1"/>
    </source>
</evidence>